<dbReference type="EMBL" id="QRDY01000035">
    <property type="protein sequence ID" value="RED51926.1"/>
    <property type="molecule type" value="Genomic_DNA"/>
</dbReference>
<gene>
    <name evidence="7" type="ORF">DFP95_1355</name>
</gene>
<evidence type="ECO:0000313" key="8">
    <source>
        <dbReference type="Proteomes" id="UP000256869"/>
    </source>
</evidence>
<keyword evidence="2" id="KW-0285">Flavoprotein</keyword>
<comment type="caution">
    <text evidence="7">The sequence shown here is derived from an EMBL/GenBank/DDBJ whole genome shotgun (WGS) entry which is preliminary data.</text>
</comment>
<evidence type="ECO:0000313" key="7">
    <source>
        <dbReference type="EMBL" id="RED51926.1"/>
    </source>
</evidence>
<evidence type="ECO:0000256" key="2">
    <source>
        <dbReference type="ARBA" id="ARBA00022630"/>
    </source>
</evidence>
<evidence type="ECO:0000256" key="4">
    <source>
        <dbReference type="ARBA" id="ARBA00023002"/>
    </source>
</evidence>
<feature type="transmembrane region" description="Helical" evidence="5">
    <location>
        <begin position="12"/>
        <end position="33"/>
    </location>
</feature>
<dbReference type="PANTHER" id="PTHR46496:SF1">
    <property type="entry name" value="ZEAXANTHIN EPOXIDASE, CHLOROPLASTIC"/>
    <property type="match status" value="1"/>
</dbReference>
<feature type="domain" description="FAD-binding" evidence="6">
    <location>
        <begin position="12"/>
        <end position="171"/>
    </location>
</feature>
<keyword evidence="4" id="KW-0560">Oxidoreductase</keyword>
<dbReference type="Proteomes" id="UP000256869">
    <property type="component" value="Unassembled WGS sequence"/>
</dbReference>
<dbReference type="PRINTS" id="PR00420">
    <property type="entry name" value="RNGMNOXGNASE"/>
</dbReference>
<keyword evidence="3" id="KW-0274">FAD</keyword>
<keyword evidence="5" id="KW-0472">Membrane</keyword>
<dbReference type="Pfam" id="PF01494">
    <property type="entry name" value="FAD_binding_3"/>
    <property type="match status" value="2"/>
</dbReference>
<dbReference type="Gene3D" id="3.50.50.60">
    <property type="entry name" value="FAD/NAD(P)-binding domain"/>
    <property type="match status" value="1"/>
</dbReference>
<feature type="domain" description="FAD-binding" evidence="6">
    <location>
        <begin position="285"/>
        <end position="354"/>
    </location>
</feature>
<sequence length="396" mass="43631">MEISSSTEGRKALIIGSGIGGLCAAIALQRAGWRVNLFDKTPSRSEAGAGIVLAANAVKVLRKLGVAEKVLAHGVPVGKAEIRTRDGKLLVDLPTKKQAELYGTPSYLIYRASLQSVLDEQLEMESRVQFNKRLVEWEQDGDKVTALFEDGTKQSGDVLIGADGLHSTVRELMMNGGDPLRYSGYTAYRGISVFQDNRYIEEIGGGFEAWGAGKRFGYSHLGQGRIYWFAAINSREGSPNSIPSGARKQSVLRHFQGWYRPIEAVIEATEDSSILNHDIYDRKPLRTWCEGRVTLLGDSAHPMLPNLGQGGAQAMEDSLVLAECLSMGSDNVASALLTYEHNRIPRTTRVVRQSRRMGRLVQIESALGVGMRNLLLRSLPGDFQANRLRWLLGYEH</sequence>
<dbReference type="OrthoDB" id="9766816at2"/>
<reference evidence="7 8" key="1">
    <citation type="submission" date="2018-07" db="EMBL/GenBank/DDBJ databases">
        <title>Genomic Encyclopedia of Type Strains, Phase III (KMG-III): the genomes of soil and plant-associated and newly described type strains.</title>
        <authorList>
            <person name="Whitman W."/>
        </authorList>
    </citation>
    <scope>NUCLEOTIDE SEQUENCE [LARGE SCALE GENOMIC DNA]</scope>
    <source>
        <strain evidence="7 8">CECT 8236</strain>
    </source>
</reference>
<dbReference type="GO" id="GO:0016491">
    <property type="term" value="F:oxidoreductase activity"/>
    <property type="evidence" value="ECO:0007669"/>
    <property type="project" value="UniProtKB-KW"/>
</dbReference>
<evidence type="ECO:0000256" key="1">
    <source>
        <dbReference type="ARBA" id="ARBA00001974"/>
    </source>
</evidence>
<proteinExistence type="predicted"/>
<evidence type="ECO:0000256" key="3">
    <source>
        <dbReference type="ARBA" id="ARBA00022827"/>
    </source>
</evidence>
<evidence type="ECO:0000259" key="6">
    <source>
        <dbReference type="Pfam" id="PF01494"/>
    </source>
</evidence>
<dbReference type="InterPro" id="IPR002938">
    <property type="entry name" value="FAD-bd"/>
</dbReference>
<accession>A0A3D9HST6</accession>
<dbReference type="RefSeq" id="WP_115995780.1">
    <property type="nucleotide sequence ID" value="NZ_QRDY01000035.1"/>
</dbReference>
<dbReference type="PANTHER" id="PTHR46496">
    <property type="match status" value="1"/>
</dbReference>
<name>A0A3D9HST6_9BACL</name>
<dbReference type="SUPFAM" id="SSF51905">
    <property type="entry name" value="FAD/NAD(P)-binding domain"/>
    <property type="match status" value="1"/>
</dbReference>
<keyword evidence="5" id="KW-1133">Transmembrane helix</keyword>
<keyword evidence="8" id="KW-1185">Reference proteome</keyword>
<dbReference type="GO" id="GO:0071949">
    <property type="term" value="F:FAD binding"/>
    <property type="evidence" value="ECO:0007669"/>
    <property type="project" value="InterPro"/>
</dbReference>
<protein>
    <submittedName>
        <fullName evidence="7">2-polyprenyl-6-methoxyphenol hydroxylase-like FAD-dependent oxidoreductase</fullName>
    </submittedName>
</protein>
<comment type="cofactor">
    <cofactor evidence="1">
        <name>FAD</name>
        <dbReference type="ChEBI" id="CHEBI:57692"/>
    </cofactor>
</comment>
<organism evidence="7 8">
    <name type="scientific">Cohnella lupini</name>
    <dbReference type="NCBI Taxonomy" id="1294267"/>
    <lineage>
        <taxon>Bacteria</taxon>
        <taxon>Bacillati</taxon>
        <taxon>Bacillota</taxon>
        <taxon>Bacilli</taxon>
        <taxon>Bacillales</taxon>
        <taxon>Paenibacillaceae</taxon>
        <taxon>Cohnella</taxon>
    </lineage>
</organism>
<keyword evidence="5" id="KW-0812">Transmembrane</keyword>
<dbReference type="AlphaFoldDB" id="A0A3D9HST6"/>
<dbReference type="InterPro" id="IPR036188">
    <property type="entry name" value="FAD/NAD-bd_sf"/>
</dbReference>
<evidence type="ECO:0000256" key="5">
    <source>
        <dbReference type="SAM" id="Phobius"/>
    </source>
</evidence>